<evidence type="ECO:0000259" key="6">
    <source>
        <dbReference type="PROSITE" id="PS50850"/>
    </source>
</evidence>
<evidence type="ECO:0000313" key="7">
    <source>
        <dbReference type="EMBL" id="KAH7131473.1"/>
    </source>
</evidence>
<feature type="transmembrane region" description="Helical" evidence="5">
    <location>
        <begin position="363"/>
        <end position="383"/>
    </location>
</feature>
<comment type="similarity">
    <text evidence="2">Belongs to the major facilitator superfamily. Monocarboxylate porter (TC 2.A.1.13) family.</text>
</comment>
<feature type="transmembrane region" description="Helical" evidence="5">
    <location>
        <begin position="251"/>
        <end position="274"/>
    </location>
</feature>
<dbReference type="SUPFAM" id="SSF103473">
    <property type="entry name" value="MFS general substrate transporter"/>
    <property type="match status" value="1"/>
</dbReference>
<organism evidence="7 8">
    <name type="scientific">Dactylonectria estremocensis</name>
    <dbReference type="NCBI Taxonomy" id="1079267"/>
    <lineage>
        <taxon>Eukaryota</taxon>
        <taxon>Fungi</taxon>
        <taxon>Dikarya</taxon>
        <taxon>Ascomycota</taxon>
        <taxon>Pezizomycotina</taxon>
        <taxon>Sordariomycetes</taxon>
        <taxon>Hypocreomycetidae</taxon>
        <taxon>Hypocreales</taxon>
        <taxon>Nectriaceae</taxon>
        <taxon>Dactylonectria</taxon>
    </lineage>
</organism>
<dbReference type="InterPro" id="IPR050327">
    <property type="entry name" value="Proton-linked_MCT"/>
</dbReference>
<keyword evidence="5" id="KW-1133">Transmembrane helix</keyword>
<reference evidence="7" key="1">
    <citation type="journal article" date="2021" name="Nat. Commun.">
        <title>Genetic determinants of endophytism in the Arabidopsis root mycobiome.</title>
        <authorList>
            <person name="Mesny F."/>
            <person name="Miyauchi S."/>
            <person name="Thiergart T."/>
            <person name="Pickel B."/>
            <person name="Atanasova L."/>
            <person name="Karlsson M."/>
            <person name="Huettel B."/>
            <person name="Barry K.W."/>
            <person name="Haridas S."/>
            <person name="Chen C."/>
            <person name="Bauer D."/>
            <person name="Andreopoulos W."/>
            <person name="Pangilinan J."/>
            <person name="LaButti K."/>
            <person name="Riley R."/>
            <person name="Lipzen A."/>
            <person name="Clum A."/>
            <person name="Drula E."/>
            <person name="Henrissat B."/>
            <person name="Kohler A."/>
            <person name="Grigoriev I.V."/>
            <person name="Martin F.M."/>
            <person name="Hacquard S."/>
        </authorList>
    </citation>
    <scope>NUCLEOTIDE SEQUENCE</scope>
    <source>
        <strain evidence="7">MPI-CAGE-AT-0021</strain>
    </source>
</reference>
<feature type="transmembrane region" description="Helical" evidence="5">
    <location>
        <begin position="222"/>
        <end position="239"/>
    </location>
</feature>
<comment type="caution">
    <text evidence="7">The sequence shown here is derived from an EMBL/GenBank/DDBJ whole genome shotgun (WGS) entry which is preliminary data.</text>
</comment>
<dbReference type="Proteomes" id="UP000717696">
    <property type="component" value="Unassembled WGS sequence"/>
</dbReference>
<dbReference type="PROSITE" id="PS50850">
    <property type="entry name" value="MFS"/>
    <property type="match status" value="1"/>
</dbReference>
<feature type="transmembrane region" description="Helical" evidence="5">
    <location>
        <begin position="136"/>
        <end position="154"/>
    </location>
</feature>
<feature type="transmembrane region" description="Helical" evidence="5">
    <location>
        <begin position="428"/>
        <end position="448"/>
    </location>
</feature>
<dbReference type="PANTHER" id="PTHR11360">
    <property type="entry name" value="MONOCARBOXYLATE TRANSPORTER"/>
    <property type="match status" value="1"/>
</dbReference>
<evidence type="ECO:0000313" key="8">
    <source>
        <dbReference type="Proteomes" id="UP000717696"/>
    </source>
</evidence>
<evidence type="ECO:0000256" key="5">
    <source>
        <dbReference type="SAM" id="Phobius"/>
    </source>
</evidence>
<dbReference type="Pfam" id="PF07690">
    <property type="entry name" value="MFS_1"/>
    <property type="match status" value="1"/>
</dbReference>
<comment type="subcellular location">
    <subcellularLocation>
        <location evidence="1">Membrane</location>
        <topology evidence="1">Multi-pass membrane protein</topology>
    </subcellularLocation>
</comment>
<dbReference type="EMBL" id="JAGMUU010000019">
    <property type="protein sequence ID" value="KAH7131473.1"/>
    <property type="molecule type" value="Genomic_DNA"/>
</dbReference>
<gene>
    <name evidence="7" type="ORF">B0J13DRAFT_105003</name>
</gene>
<feature type="transmembrane region" description="Helical" evidence="5">
    <location>
        <begin position="166"/>
        <end position="185"/>
    </location>
</feature>
<dbReference type="Gene3D" id="1.20.1250.20">
    <property type="entry name" value="MFS general substrate transporter like domains"/>
    <property type="match status" value="1"/>
</dbReference>
<dbReference type="InterPro" id="IPR011701">
    <property type="entry name" value="MFS"/>
</dbReference>
<dbReference type="GO" id="GO:0022857">
    <property type="term" value="F:transmembrane transporter activity"/>
    <property type="evidence" value="ECO:0007669"/>
    <property type="project" value="InterPro"/>
</dbReference>
<dbReference type="InterPro" id="IPR020846">
    <property type="entry name" value="MFS_dom"/>
</dbReference>
<feature type="region of interest" description="Disordered" evidence="4">
    <location>
        <begin position="1"/>
        <end position="89"/>
    </location>
</feature>
<dbReference type="GO" id="GO:0016020">
    <property type="term" value="C:membrane"/>
    <property type="evidence" value="ECO:0007669"/>
    <property type="project" value="UniProtKB-SubCell"/>
</dbReference>
<evidence type="ECO:0000256" key="1">
    <source>
        <dbReference type="ARBA" id="ARBA00004141"/>
    </source>
</evidence>
<evidence type="ECO:0000256" key="4">
    <source>
        <dbReference type="SAM" id="MobiDB-lite"/>
    </source>
</evidence>
<feature type="transmembrane region" description="Helical" evidence="5">
    <location>
        <begin position="95"/>
        <end position="116"/>
    </location>
</feature>
<dbReference type="AlphaFoldDB" id="A0A9P9E5J4"/>
<feature type="transmembrane region" description="Helical" evidence="5">
    <location>
        <begin position="191"/>
        <end position="210"/>
    </location>
</feature>
<feature type="transmembrane region" description="Helical" evidence="5">
    <location>
        <begin position="454"/>
        <end position="478"/>
    </location>
</feature>
<keyword evidence="5" id="KW-0472">Membrane</keyword>
<evidence type="ECO:0000256" key="2">
    <source>
        <dbReference type="ARBA" id="ARBA00006727"/>
    </source>
</evidence>
<keyword evidence="5" id="KW-0812">Transmembrane</keyword>
<feature type="domain" description="Major facilitator superfamily (MFS) profile" evidence="6">
    <location>
        <begin position="97"/>
        <end position="482"/>
    </location>
</feature>
<proteinExistence type="inferred from homology"/>
<feature type="transmembrane region" description="Helical" evidence="5">
    <location>
        <begin position="295"/>
        <end position="318"/>
    </location>
</feature>
<dbReference type="InterPro" id="IPR036259">
    <property type="entry name" value="MFS_trans_sf"/>
</dbReference>
<keyword evidence="3" id="KW-0325">Glycoprotein</keyword>
<dbReference type="OrthoDB" id="5212574at2759"/>
<sequence>MRGSSIDLATGSSSSTIPGPTHCESSRGGTATRHIEDEKDSFGLQPAGPRNCTLEDGKNSSGRNSPTEEIDEMPRGLAPSIPGSENLQPPPDGGWAAWAICLAGHLVIMNTWGFIVSFGVFQPYYAEMLDAPPSDISWIGSLQVFLIFFGGTITGRLTDAGYCRSIVLAGTVLTVVGTFMVSISSQYWHLLLAQGVCMGLGSACLFTPAISVISTYFEKKTSIAIGLAASGSVTGGLVFPSMARQLLPQIGFGWCMRAIAFLQLGTLIVANMLIKPRVPPRKKGPMVEWAAFKELDYIFFAVGMFFNFWGLYFAFYYLPGFSRSHLTPNMSYEDSLNLLLVVNGIGIIGRLGPNYFADYVGPLTMLAPACLLCGVTVLAWIPIDTPPKLYAWSAFYGIFAGAIQNLFPAAASSLTADPRKRGTRIGMVFTIVSFAALTGSPIAGAIITSMGGSYLGAQCFAGVDFMIGMTFILLTMVVQSRKKADMSC</sequence>
<protein>
    <submittedName>
        <fullName evidence="7">Major facilitator superfamily domain-containing protein</fullName>
    </submittedName>
</protein>
<accession>A0A9P9E5J4</accession>
<evidence type="ECO:0000256" key="3">
    <source>
        <dbReference type="ARBA" id="ARBA00023180"/>
    </source>
</evidence>
<feature type="transmembrane region" description="Helical" evidence="5">
    <location>
        <begin position="338"/>
        <end position="356"/>
    </location>
</feature>
<feature type="transmembrane region" description="Helical" evidence="5">
    <location>
        <begin position="389"/>
        <end position="407"/>
    </location>
</feature>
<dbReference type="PANTHER" id="PTHR11360:SF130">
    <property type="entry name" value="MAJOR FACILITATOR SUPERFAMILY (MFS) PROFILE DOMAIN-CONTAINING PROTEIN-RELATED"/>
    <property type="match status" value="1"/>
</dbReference>
<name>A0A9P9E5J4_9HYPO</name>
<keyword evidence="8" id="KW-1185">Reference proteome</keyword>